<feature type="domain" description="Glycoamylase-like" evidence="1">
    <location>
        <begin position="181"/>
        <end position="415"/>
    </location>
</feature>
<dbReference type="KEGG" id="rfr:Rfer_1146"/>
<gene>
    <name evidence="2" type="ordered locus">Rfer_1146</name>
</gene>
<sequence length="432" mass="48503">MNTDKPTIDAELESLQRDTFRYFLLWTNPQNGLVLDKTAANWPASIAATGLALAAYPVAVERGFITRAAAIGIVLTTLRFFWNSPQGPEPDATGYQGFYYHFLDMQTGRRAWQCELSTVDSAILLAGALTVGAYFNADTTEEKEIRAVADELYRRADWSWAQNGGLTVTHGWKPESGFLAYRWEGYDEALVLYILGLGSPTHPLPQSSYAAWASTYEWKNSYGYDYLYAGPLFTHQISHLWIDFRGIQDAFMREKGIDYFENTRRATYVQQQYAIDNPLKFAGYGKHCWGITASDGPGPETVKVKGIERHFLDYVGRGVPYGPDDGTIAPWAVVASLPFAPEIVLPAIDFLVHEVELKTGNPCGFKATFNPTYPHKRSNPHGWVSPWHYGLNQGPIVLMIENYRTGLLWRLMRDSSYIASGLQRASFSGGWL</sequence>
<evidence type="ECO:0000259" key="1">
    <source>
        <dbReference type="Pfam" id="PF10091"/>
    </source>
</evidence>
<evidence type="ECO:0000313" key="3">
    <source>
        <dbReference type="Proteomes" id="UP000008332"/>
    </source>
</evidence>
<proteinExistence type="predicted"/>
<dbReference type="InterPro" id="IPR019282">
    <property type="entry name" value="Glycoamylase-like_cons_dom"/>
</dbReference>
<dbReference type="Pfam" id="PF10091">
    <property type="entry name" value="Glycoamylase"/>
    <property type="match status" value="1"/>
</dbReference>
<dbReference type="HOGENOM" id="CLU_023287_0_1_4"/>
<dbReference type="Gene3D" id="1.50.10.140">
    <property type="match status" value="1"/>
</dbReference>
<dbReference type="eggNOG" id="COG5368">
    <property type="taxonomic scope" value="Bacteria"/>
</dbReference>
<keyword evidence="3" id="KW-1185">Reference proteome</keyword>
<accession>Q21ZB9</accession>
<dbReference type="STRING" id="338969.Rfer_1146"/>
<dbReference type="InterPro" id="IPR016883">
    <property type="entry name" value="UCP028431"/>
</dbReference>
<dbReference type="PIRSF" id="PIRSF028431">
    <property type="entry name" value="UCP028431"/>
    <property type="match status" value="1"/>
</dbReference>
<name>Q21ZB9_ALBFT</name>
<dbReference type="Proteomes" id="UP000008332">
    <property type="component" value="Chromosome"/>
</dbReference>
<reference evidence="3" key="1">
    <citation type="submission" date="2006-02" db="EMBL/GenBank/DDBJ databases">
        <title>Complete sequence of chromosome of Rhodoferax ferrireducens DSM 15236.</title>
        <authorList>
            <person name="Copeland A."/>
            <person name="Lucas S."/>
            <person name="Lapidus A."/>
            <person name="Barry K."/>
            <person name="Detter J.C."/>
            <person name="Glavina del Rio T."/>
            <person name="Hammon N."/>
            <person name="Israni S."/>
            <person name="Pitluck S."/>
            <person name="Brettin T."/>
            <person name="Bruce D."/>
            <person name="Han C."/>
            <person name="Tapia R."/>
            <person name="Gilna P."/>
            <person name="Kiss H."/>
            <person name="Schmutz J."/>
            <person name="Larimer F."/>
            <person name="Land M."/>
            <person name="Kyrpides N."/>
            <person name="Ivanova N."/>
            <person name="Richardson P."/>
        </authorList>
    </citation>
    <scope>NUCLEOTIDE SEQUENCE [LARGE SCALE GENOMIC DNA]</scope>
    <source>
        <strain evidence="3">ATCC BAA-621 / DSM 15236 / T118</strain>
    </source>
</reference>
<protein>
    <recommendedName>
        <fullName evidence="1">Glycoamylase-like domain-containing protein</fullName>
    </recommendedName>
</protein>
<dbReference type="RefSeq" id="WP_011463453.1">
    <property type="nucleotide sequence ID" value="NC_007908.1"/>
</dbReference>
<evidence type="ECO:0000313" key="2">
    <source>
        <dbReference type="EMBL" id="ABD68884.1"/>
    </source>
</evidence>
<organism evidence="2 3">
    <name type="scientific">Albidiferax ferrireducens (strain ATCC BAA-621 / DSM 15236 / T118)</name>
    <name type="common">Rhodoferax ferrireducens</name>
    <dbReference type="NCBI Taxonomy" id="338969"/>
    <lineage>
        <taxon>Bacteria</taxon>
        <taxon>Pseudomonadati</taxon>
        <taxon>Pseudomonadota</taxon>
        <taxon>Betaproteobacteria</taxon>
        <taxon>Burkholderiales</taxon>
        <taxon>Comamonadaceae</taxon>
        <taxon>Rhodoferax</taxon>
    </lineage>
</organism>
<dbReference type="OrthoDB" id="5937621at2"/>
<dbReference type="AlphaFoldDB" id="Q21ZB9"/>
<dbReference type="EMBL" id="CP000267">
    <property type="protein sequence ID" value="ABD68884.1"/>
    <property type="molecule type" value="Genomic_DNA"/>
</dbReference>